<keyword evidence="3" id="KW-1185">Reference proteome</keyword>
<protein>
    <submittedName>
        <fullName evidence="2">DotI/IcmL family type IV secretion protein</fullName>
    </submittedName>
</protein>
<dbReference type="Proteomes" id="UP001320768">
    <property type="component" value="Unassembled WGS sequence"/>
</dbReference>
<feature type="transmembrane region" description="Helical" evidence="1">
    <location>
        <begin position="12"/>
        <end position="31"/>
    </location>
</feature>
<organism evidence="2 3">
    <name type="scientific">Candidatus Synchoanobacter obligatus</name>
    <dbReference type="NCBI Taxonomy" id="2919597"/>
    <lineage>
        <taxon>Bacteria</taxon>
        <taxon>Pseudomonadati</taxon>
        <taxon>Pseudomonadota</taxon>
        <taxon>Gammaproteobacteria</taxon>
        <taxon>Candidatus Comchoanobacterales</taxon>
        <taxon>Candidatus Comchoanobacteraceae</taxon>
        <taxon>Candidatus Synchoanobacter</taxon>
    </lineage>
</organism>
<dbReference type="PROSITE" id="PS51257">
    <property type="entry name" value="PROKAR_LIPOPROTEIN"/>
    <property type="match status" value="1"/>
</dbReference>
<evidence type="ECO:0000313" key="3">
    <source>
        <dbReference type="Proteomes" id="UP001320768"/>
    </source>
</evidence>
<evidence type="ECO:0000256" key="1">
    <source>
        <dbReference type="SAM" id="Phobius"/>
    </source>
</evidence>
<dbReference type="InterPro" id="IPR021055">
    <property type="entry name" value="T4BSS_IcmL/DotI"/>
</dbReference>
<name>A0ABT1L663_9GAMM</name>
<dbReference type="RefSeq" id="WP_258569478.1">
    <property type="nucleotide sequence ID" value="NZ_JAKUDN010000002.1"/>
</dbReference>
<dbReference type="Pfam" id="PF11393">
    <property type="entry name" value="T4BSS_DotI_IcmL"/>
    <property type="match status" value="1"/>
</dbReference>
<gene>
    <name evidence="2" type="ORF">MKS91_03600</name>
</gene>
<dbReference type="CDD" id="cd16385">
    <property type="entry name" value="IcmL"/>
    <property type="match status" value="1"/>
</dbReference>
<proteinExistence type="predicted"/>
<keyword evidence="1" id="KW-0472">Membrane</keyword>
<reference evidence="2 3" key="1">
    <citation type="journal article" date="2022" name="Nat. Microbiol.">
        <title>The microbiome of a bacterivorous marine choanoflagellate contains a resource-demanding obligate bacterial associate.</title>
        <authorList>
            <person name="Needham D.M."/>
            <person name="Poirier C."/>
            <person name="Bachy C."/>
            <person name="George E.E."/>
            <person name="Wilken S."/>
            <person name="Yung C.C.M."/>
            <person name="Limardo A.J."/>
            <person name="Morando M."/>
            <person name="Sudek L."/>
            <person name="Malmstrom R.R."/>
            <person name="Keeling P.J."/>
            <person name="Santoro A.E."/>
            <person name="Worden A.Z."/>
        </authorList>
    </citation>
    <scope>NUCLEOTIDE SEQUENCE [LARGE SCALE GENOMIC DNA]</scope>
    <source>
        <strain evidence="2 3">Comchoano-2</strain>
    </source>
</reference>
<accession>A0ABT1L663</accession>
<keyword evidence="1" id="KW-0812">Transmembrane</keyword>
<comment type="caution">
    <text evidence="2">The sequence shown here is derived from an EMBL/GenBank/DDBJ whole genome shotgun (WGS) entry which is preliminary data.</text>
</comment>
<dbReference type="EMBL" id="JAKUDN010000002">
    <property type="protein sequence ID" value="MCP8352373.1"/>
    <property type="molecule type" value="Genomic_DNA"/>
</dbReference>
<keyword evidence="1" id="KW-1133">Transmembrane helix</keyword>
<sequence length="216" mass="23989">MQHKSGHINLFLGQFSALVLLVLSIACYYFIGERMADRADVVRYVSTYISRDTFYRGDTGEPLKVNVPETSKVQKTIPLSLPAKSIEDITTWASIVGAQMFTVDFLNINDQIGSLKYRFTEKGWGALLSALRGSGWLEKVVTGKITSTAVVSDSPLVLKHGVLNGAYSWTIQFPIQLFYESAGEARGESRVCTMVVRRVNFDMERAGIAIDSFNSQ</sequence>
<evidence type="ECO:0000313" key="2">
    <source>
        <dbReference type="EMBL" id="MCP8352373.1"/>
    </source>
</evidence>